<dbReference type="WBParaSite" id="MhA1_Contig699.frz3.gene4">
    <property type="protein sequence ID" value="MhA1_Contig699.frz3.gene4"/>
    <property type="gene ID" value="MhA1_Contig699.frz3.gene4"/>
</dbReference>
<evidence type="ECO:0000256" key="1">
    <source>
        <dbReference type="SAM" id="MobiDB-lite"/>
    </source>
</evidence>
<dbReference type="PANTHER" id="PTHR31327">
    <property type="entry name" value="SPERM MEIOSIS PDZ DOMAIN CONTAINING PROTEINS-RELATED"/>
    <property type="match status" value="1"/>
</dbReference>
<reference evidence="4" key="1">
    <citation type="submission" date="2016-11" db="UniProtKB">
        <authorList>
            <consortium name="WormBaseParasite"/>
        </authorList>
    </citation>
    <scope>IDENTIFICATION</scope>
</reference>
<dbReference type="Proteomes" id="UP000095281">
    <property type="component" value="Unplaced"/>
</dbReference>
<proteinExistence type="predicted"/>
<protein>
    <submittedName>
        <fullName evidence="4">PDZ domain-containing protein</fullName>
    </submittedName>
</protein>
<evidence type="ECO:0000313" key="3">
    <source>
        <dbReference type="Proteomes" id="UP000095281"/>
    </source>
</evidence>
<sequence length="267" mass="29937">MSVRSSISEINVEVKRRSTDSRIEFVEGSRPPRVRKVGYNSYLNGYLYVGDEVISLNDEVIRTAEDFYRIVGARSREPVRLLIRVRRDCFYRITIKRVEGEQGKREVLDLEIKWRRGGMPLGVSMNDTRVSRSSGVTIGEIDAGSIADGNFHYGDIMTHVNGKRISDTKSARAAILEGINNNNSLTIRVERPAKLDDDSHLPADVTKIIKRQINFHRHAHKYSAAITSAEREATTSSILSRITGRGGNTSNRSSRRSSPEGPLILPV</sequence>
<dbReference type="SUPFAM" id="SSF50156">
    <property type="entry name" value="PDZ domain-like"/>
    <property type="match status" value="1"/>
</dbReference>
<accession>A0A1I8BW08</accession>
<dbReference type="PROSITE" id="PS50106">
    <property type="entry name" value="PDZ"/>
    <property type="match status" value="1"/>
</dbReference>
<feature type="region of interest" description="Disordered" evidence="1">
    <location>
        <begin position="233"/>
        <end position="267"/>
    </location>
</feature>
<organism evidence="3 4">
    <name type="scientific">Meloidogyne hapla</name>
    <name type="common">Root-knot nematode worm</name>
    <dbReference type="NCBI Taxonomy" id="6305"/>
    <lineage>
        <taxon>Eukaryota</taxon>
        <taxon>Metazoa</taxon>
        <taxon>Ecdysozoa</taxon>
        <taxon>Nematoda</taxon>
        <taxon>Chromadorea</taxon>
        <taxon>Rhabditida</taxon>
        <taxon>Tylenchina</taxon>
        <taxon>Tylenchomorpha</taxon>
        <taxon>Tylenchoidea</taxon>
        <taxon>Meloidogynidae</taxon>
        <taxon>Meloidogyninae</taxon>
        <taxon>Meloidogyne</taxon>
    </lineage>
</organism>
<dbReference type="InterPro" id="IPR001478">
    <property type="entry name" value="PDZ"/>
</dbReference>
<dbReference type="Gene3D" id="2.30.42.10">
    <property type="match status" value="1"/>
</dbReference>
<dbReference type="InterPro" id="IPR040264">
    <property type="entry name" value="T15H9.4-like"/>
</dbReference>
<keyword evidence="3" id="KW-1185">Reference proteome</keyword>
<evidence type="ECO:0000313" key="4">
    <source>
        <dbReference type="WBParaSite" id="MhA1_Contig699.frz3.gene4"/>
    </source>
</evidence>
<dbReference type="SMART" id="SM00228">
    <property type="entry name" value="PDZ"/>
    <property type="match status" value="1"/>
</dbReference>
<name>A0A1I8BW08_MELHA</name>
<dbReference type="AlphaFoldDB" id="A0A1I8BW08"/>
<dbReference type="InterPro" id="IPR036034">
    <property type="entry name" value="PDZ_sf"/>
</dbReference>
<evidence type="ECO:0000259" key="2">
    <source>
        <dbReference type="PROSITE" id="PS50106"/>
    </source>
</evidence>
<feature type="domain" description="PDZ" evidence="2">
    <location>
        <begin position="109"/>
        <end position="193"/>
    </location>
</feature>